<accession>A0A0N8UH24</accession>
<dbReference type="Pfam" id="PF00583">
    <property type="entry name" value="Acetyltransf_1"/>
    <property type="match status" value="1"/>
</dbReference>
<dbReference type="PROSITE" id="PS51186">
    <property type="entry name" value="GNAT"/>
    <property type="match status" value="1"/>
</dbReference>
<gene>
    <name evidence="2" type="ORF">AAY55_17575</name>
</gene>
<proteinExistence type="predicted"/>
<dbReference type="InterPro" id="IPR016181">
    <property type="entry name" value="Acyl_CoA_acyltransferase"/>
</dbReference>
<keyword evidence="2" id="KW-0808">Transferase</keyword>
<comment type="caution">
    <text evidence="2">The sequence shown here is derived from an EMBL/GenBank/DDBJ whole genome shotgun (WGS) entry which is preliminary data.</text>
</comment>
<dbReference type="Proteomes" id="UP000053724">
    <property type="component" value="Unassembled WGS sequence"/>
</dbReference>
<dbReference type="InterPro" id="IPR000182">
    <property type="entry name" value="GNAT_dom"/>
</dbReference>
<organism evidence="2 3">
    <name type="scientific">Vibrio metoecus</name>
    <dbReference type="NCBI Taxonomy" id="1481663"/>
    <lineage>
        <taxon>Bacteria</taxon>
        <taxon>Pseudomonadati</taxon>
        <taxon>Pseudomonadota</taxon>
        <taxon>Gammaproteobacteria</taxon>
        <taxon>Vibrionales</taxon>
        <taxon>Vibrionaceae</taxon>
        <taxon>Vibrio</taxon>
    </lineage>
</organism>
<dbReference type="EMBL" id="LCUF01000062">
    <property type="protein sequence ID" value="KQA21602.1"/>
    <property type="molecule type" value="Genomic_DNA"/>
</dbReference>
<evidence type="ECO:0000259" key="1">
    <source>
        <dbReference type="PROSITE" id="PS51186"/>
    </source>
</evidence>
<name>A0A0N8UH24_VIBMT</name>
<reference evidence="2 3" key="1">
    <citation type="journal article" date="2015" name="Genome Biol. Evol.">
        <title>The Dynamics of Genetic Interactions between Vibrio metoecus and Vibrio cholerae, Two Close Relatives Co-Occurring in the Environment.</title>
        <authorList>
            <person name="Orata F.D."/>
            <person name="Kirchberger P.C."/>
            <person name="Meheust R."/>
            <person name="Barlow E.J."/>
            <person name="Tarr C.L."/>
            <person name="Boucher Y."/>
        </authorList>
    </citation>
    <scope>NUCLEOTIDE SEQUENCE [LARGE SCALE GENOMIC DNA]</scope>
    <source>
        <strain evidence="2 3">08-2459</strain>
    </source>
</reference>
<dbReference type="GO" id="GO:0016747">
    <property type="term" value="F:acyltransferase activity, transferring groups other than amino-acyl groups"/>
    <property type="evidence" value="ECO:0007669"/>
    <property type="project" value="InterPro"/>
</dbReference>
<dbReference type="PATRIC" id="fig|1481663.8.peg.4528"/>
<dbReference type="Gene3D" id="3.40.630.30">
    <property type="match status" value="1"/>
</dbReference>
<evidence type="ECO:0000313" key="3">
    <source>
        <dbReference type="Proteomes" id="UP000053724"/>
    </source>
</evidence>
<dbReference type="SUPFAM" id="SSF55729">
    <property type="entry name" value="Acyl-CoA N-acyltransferases (Nat)"/>
    <property type="match status" value="1"/>
</dbReference>
<feature type="domain" description="N-acetyltransferase" evidence="1">
    <location>
        <begin position="2"/>
        <end position="139"/>
    </location>
</feature>
<protein>
    <submittedName>
        <fullName evidence="2">GCN5 family acetyltransferase</fullName>
    </submittedName>
</protein>
<dbReference type="CDD" id="cd04301">
    <property type="entry name" value="NAT_SF"/>
    <property type="match status" value="1"/>
</dbReference>
<evidence type="ECO:0000313" key="2">
    <source>
        <dbReference type="EMBL" id="KQA21602.1"/>
    </source>
</evidence>
<dbReference type="AlphaFoldDB" id="A0A0N8UH24"/>
<sequence>MVTFREMDISDYNEVIALWATTENVSLRDADSRPNIEAYLKRNQGLSFVAVSDSLCDLASVLVGTDGRRGYVQHLAVSSDFRGQGIGKSLIQKATAALSRIGISKTHLFVLIENVAAQDFYIKLDWYPRDEIRMFSYNSSSNPEV</sequence>